<dbReference type="Proteomes" id="UP000297245">
    <property type="component" value="Unassembled WGS sequence"/>
</dbReference>
<dbReference type="AlphaFoldDB" id="A0A4S8M8N2"/>
<name>A0A4S8M8N2_DENBC</name>
<gene>
    <name evidence="2" type="ORF">K435DRAFT_522932</name>
</gene>
<dbReference type="EMBL" id="ML179131">
    <property type="protein sequence ID" value="THU98736.1"/>
    <property type="molecule type" value="Genomic_DNA"/>
</dbReference>
<keyword evidence="1" id="KW-0472">Membrane</keyword>
<accession>A0A4S8M8N2</accession>
<sequence>MPPCCTHYHPKTGLISIFHLSCFSSFNVIFISWHIFLTLHFRGSFSAISASNFLIMTIRCHTLFADFEYLFDIILIFPCRSFVLIELSLFIILAVTVALIFLVLLTFTSPWLYFFLFSYHSLSYALFP</sequence>
<reference evidence="2 3" key="1">
    <citation type="journal article" date="2019" name="Nat. Ecol. Evol.">
        <title>Megaphylogeny resolves global patterns of mushroom evolution.</title>
        <authorList>
            <person name="Varga T."/>
            <person name="Krizsan K."/>
            <person name="Foldi C."/>
            <person name="Dima B."/>
            <person name="Sanchez-Garcia M."/>
            <person name="Sanchez-Ramirez S."/>
            <person name="Szollosi G.J."/>
            <person name="Szarkandi J.G."/>
            <person name="Papp V."/>
            <person name="Albert L."/>
            <person name="Andreopoulos W."/>
            <person name="Angelini C."/>
            <person name="Antonin V."/>
            <person name="Barry K.W."/>
            <person name="Bougher N.L."/>
            <person name="Buchanan P."/>
            <person name="Buyck B."/>
            <person name="Bense V."/>
            <person name="Catcheside P."/>
            <person name="Chovatia M."/>
            <person name="Cooper J."/>
            <person name="Damon W."/>
            <person name="Desjardin D."/>
            <person name="Finy P."/>
            <person name="Geml J."/>
            <person name="Haridas S."/>
            <person name="Hughes K."/>
            <person name="Justo A."/>
            <person name="Karasinski D."/>
            <person name="Kautmanova I."/>
            <person name="Kiss B."/>
            <person name="Kocsube S."/>
            <person name="Kotiranta H."/>
            <person name="LaButti K.M."/>
            <person name="Lechner B.E."/>
            <person name="Liimatainen K."/>
            <person name="Lipzen A."/>
            <person name="Lukacs Z."/>
            <person name="Mihaltcheva S."/>
            <person name="Morgado L.N."/>
            <person name="Niskanen T."/>
            <person name="Noordeloos M.E."/>
            <person name="Ohm R.A."/>
            <person name="Ortiz-Santana B."/>
            <person name="Ovrebo C."/>
            <person name="Racz N."/>
            <person name="Riley R."/>
            <person name="Savchenko A."/>
            <person name="Shiryaev A."/>
            <person name="Soop K."/>
            <person name="Spirin V."/>
            <person name="Szebenyi C."/>
            <person name="Tomsovsky M."/>
            <person name="Tulloss R.E."/>
            <person name="Uehling J."/>
            <person name="Grigoriev I.V."/>
            <person name="Vagvolgyi C."/>
            <person name="Papp T."/>
            <person name="Martin F.M."/>
            <person name="Miettinen O."/>
            <person name="Hibbett D.S."/>
            <person name="Nagy L.G."/>
        </authorList>
    </citation>
    <scope>NUCLEOTIDE SEQUENCE [LARGE SCALE GENOMIC DNA]</scope>
    <source>
        <strain evidence="2 3">CBS 962.96</strain>
    </source>
</reference>
<feature type="transmembrane region" description="Helical" evidence="1">
    <location>
        <begin position="12"/>
        <end position="36"/>
    </location>
</feature>
<keyword evidence="1" id="KW-1133">Transmembrane helix</keyword>
<feature type="transmembrane region" description="Helical" evidence="1">
    <location>
        <begin position="48"/>
        <end position="71"/>
    </location>
</feature>
<feature type="transmembrane region" description="Helical" evidence="1">
    <location>
        <begin position="83"/>
        <end position="105"/>
    </location>
</feature>
<proteinExistence type="predicted"/>
<protein>
    <submittedName>
        <fullName evidence="2">Uncharacterized protein</fullName>
    </submittedName>
</protein>
<organism evidence="2 3">
    <name type="scientific">Dendrothele bispora (strain CBS 962.96)</name>
    <dbReference type="NCBI Taxonomy" id="1314807"/>
    <lineage>
        <taxon>Eukaryota</taxon>
        <taxon>Fungi</taxon>
        <taxon>Dikarya</taxon>
        <taxon>Basidiomycota</taxon>
        <taxon>Agaricomycotina</taxon>
        <taxon>Agaricomycetes</taxon>
        <taxon>Agaricomycetidae</taxon>
        <taxon>Agaricales</taxon>
        <taxon>Agaricales incertae sedis</taxon>
        <taxon>Dendrothele</taxon>
    </lineage>
</organism>
<evidence type="ECO:0000313" key="3">
    <source>
        <dbReference type="Proteomes" id="UP000297245"/>
    </source>
</evidence>
<keyword evidence="3" id="KW-1185">Reference proteome</keyword>
<evidence type="ECO:0000313" key="2">
    <source>
        <dbReference type="EMBL" id="THU98736.1"/>
    </source>
</evidence>
<keyword evidence="1" id="KW-0812">Transmembrane</keyword>
<evidence type="ECO:0000256" key="1">
    <source>
        <dbReference type="SAM" id="Phobius"/>
    </source>
</evidence>